<accession>A0A1E3KYT6</accession>
<reference evidence="1 2" key="1">
    <citation type="submission" date="2016-08" db="EMBL/GenBank/DDBJ databases">
        <title>Genome sequencing of Paenibacillus sp. TI45-13ar, isolated from Korean traditional nuruk.</title>
        <authorList>
            <person name="Kim S.-J."/>
        </authorList>
    </citation>
    <scope>NUCLEOTIDE SEQUENCE [LARGE SCALE GENOMIC DNA]</scope>
    <source>
        <strain evidence="1 2">TI45-13ar</strain>
    </source>
</reference>
<protein>
    <submittedName>
        <fullName evidence="1">Uncharacterized protein</fullName>
    </submittedName>
</protein>
<sequence>MINLNPTRNGYFQKTQHVFTPTYNSYLNATYTITSLEEYRFWLSWVSMSIIAYKDEVFAKQEVTNDIEIKILEDTWNQLIADPFIGNLILSFKEFESQVIIDSLIENSYYKDEIELSKLNQQRLYYLNRFKSTLNVNLKFR</sequence>
<keyword evidence="2" id="KW-1185">Reference proteome</keyword>
<evidence type="ECO:0000313" key="2">
    <source>
        <dbReference type="Proteomes" id="UP000094578"/>
    </source>
</evidence>
<proteinExistence type="predicted"/>
<dbReference type="AlphaFoldDB" id="A0A1E3KYT6"/>
<name>A0A1E3KYT6_9BACL</name>
<dbReference type="Proteomes" id="UP000094578">
    <property type="component" value="Unassembled WGS sequence"/>
</dbReference>
<comment type="caution">
    <text evidence="1">The sequence shown here is derived from an EMBL/GenBank/DDBJ whole genome shotgun (WGS) entry which is preliminary data.</text>
</comment>
<dbReference type="EMBL" id="MDER01000076">
    <property type="protein sequence ID" value="ODP26699.1"/>
    <property type="molecule type" value="Genomic_DNA"/>
</dbReference>
<dbReference type="STRING" id="1886670.PTI45_03936"/>
<dbReference type="RefSeq" id="WP_069329282.1">
    <property type="nucleotide sequence ID" value="NZ_MDER01000076.1"/>
</dbReference>
<evidence type="ECO:0000313" key="1">
    <source>
        <dbReference type="EMBL" id="ODP26699.1"/>
    </source>
</evidence>
<gene>
    <name evidence="1" type="ORF">PTI45_03936</name>
</gene>
<organism evidence="1 2">
    <name type="scientific">Paenibacillus nuruki</name>
    <dbReference type="NCBI Taxonomy" id="1886670"/>
    <lineage>
        <taxon>Bacteria</taxon>
        <taxon>Bacillati</taxon>
        <taxon>Bacillota</taxon>
        <taxon>Bacilli</taxon>
        <taxon>Bacillales</taxon>
        <taxon>Paenibacillaceae</taxon>
        <taxon>Paenibacillus</taxon>
    </lineage>
</organism>